<evidence type="ECO:0000313" key="3">
    <source>
        <dbReference type="Proteomes" id="UP000198384"/>
    </source>
</evidence>
<dbReference type="EMBL" id="FZNT01000002">
    <property type="protein sequence ID" value="SNR38643.1"/>
    <property type="molecule type" value="Genomic_DNA"/>
</dbReference>
<dbReference type="RefSeq" id="WP_089380390.1">
    <property type="nucleotide sequence ID" value="NZ_FZNT01000002.1"/>
</dbReference>
<reference evidence="2 3" key="1">
    <citation type="submission" date="2017-06" db="EMBL/GenBank/DDBJ databases">
        <authorList>
            <person name="Kim H.J."/>
            <person name="Triplett B.A."/>
        </authorList>
    </citation>
    <scope>NUCLEOTIDE SEQUENCE [LARGE SCALE GENOMIC DNA]</scope>
    <source>
        <strain evidence="2 3">DSM 29150</strain>
    </source>
</reference>
<keyword evidence="1" id="KW-0812">Transmembrane</keyword>
<keyword evidence="1" id="KW-1133">Transmembrane helix</keyword>
<dbReference type="OrthoDB" id="1454336at2"/>
<dbReference type="Proteomes" id="UP000198384">
    <property type="component" value="Unassembled WGS sequence"/>
</dbReference>
<evidence type="ECO:0000313" key="2">
    <source>
        <dbReference type="EMBL" id="SNR38643.1"/>
    </source>
</evidence>
<protein>
    <submittedName>
        <fullName evidence="2">Uncharacterized protein</fullName>
    </submittedName>
</protein>
<sequence length="93" mass="10923">MSFGGHVNDMINRVKQNAALKNARRVKFKGGNDYTKTKNIKTEYSFPKLSKEELKALKLKVQEEAKQEKIKRLKFWGFITIIVLLLLLFFINY</sequence>
<name>A0A238VXR6_9FLAO</name>
<proteinExistence type="predicted"/>
<accession>A0A238VXR6</accession>
<keyword evidence="1" id="KW-0472">Membrane</keyword>
<dbReference type="AlphaFoldDB" id="A0A238VXR6"/>
<organism evidence="2 3">
    <name type="scientific">Lutibacter agarilyticus</name>
    <dbReference type="NCBI Taxonomy" id="1109740"/>
    <lineage>
        <taxon>Bacteria</taxon>
        <taxon>Pseudomonadati</taxon>
        <taxon>Bacteroidota</taxon>
        <taxon>Flavobacteriia</taxon>
        <taxon>Flavobacteriales</taxon>
        <taxon>Flavobacteriaceae</taxon>
        <taxon>Lutibacter</taxon>
    </lineage>
</organism>
<keyword evidence="3" id="KW-1185">Reference proteome</keyword>
<feature type="transmembrane region" description="Helical" evidence="1">
    <location>
        <begin position="73"/>
        <end position="91"/>
    </location>
</feature>
<evidence type="ECO:0000256" key="1">
    <source>
        <dbReference type="SAM" id="Phobius"/>
    </source>
</evidence>
<gene>
    <name evidence="2" type="ORF">SAMN06265371_102182</name>
</gene>